<dbReference type="PANTHER" id="PTHR44591">
    <property type="entry name" value="STRESS RESPONSE REGULATOR PROTEIN 1"/>
    <property type="match status" value="1"/>
</dbReference>
<dbReference type="SUPFAM" id="SSF52172">
    <property type="entry name" value="CheY-like"/>
    <property type="match status" value="1"/>
</dbReference>
<dbReference type="CDD" id="cd00156">
    <property type="entry name" value="REC"/>
    <property type="match status" value="1"/>
</dbReference>
<dbReference type="InterPro" id="IPR011006">
    <property type="entry name" value="CheY-like_superfamily"/>
</dbReference>
<name>A0ABU5DTJ1_9PROT</name>
<keyword evidence="1 2" id="KW-0597">Phosphoprotein</keyword>
<dbReference type="InterPro" id="IPR050595">
    <property type="entry name" value="Bact_response_regulator"/>
</dbReference>
<gene>
    <name evidence="4" type="ORF">SMD31_00045</name>
</gene>
<feature type="modified residue" description="4-aspartylphosphate" evidence="2">
    <location>
        <position position="55"/>
    </location>
</feature>
<evidence type="ECO:0000259" key="3">
    <source>
        <dbReference type="PROSITE" id="PS50110"/>
    </source>
</evidence>
<dbReference type="Pfam" id="PF00072">
    <property type="entry name" value="Response_reg"/>
    <property type="match status" value="1"/>
</dbReference>
<dbReference type="PROSITE" id="PS50110">
    <property type="entry name" value="RESPONSE_REGULATORY"/>
    <property type="match status" value="1"/>
</dbReference>
<protein>
    <submittedName>
        <fullName evidence="4">Response regulator</fullName>
    </submittedName>
</protein>
<dbReference type="RefSeq" id="WP_320498445.1">
    <property type="nucleotide sequence ID" value="NZ_JAXCLX010000001.1"/>
</dbReference>
<dbReference type="Gene3D" id="3.40.50.2300">
    <property type="match status" value="1"/>
</dbReference>
<evidence type="ECO:0000256" key="2">
    <source>
        <dbReference type="PROSITE-ProRule" id="PRU00169"/>
    </source>
</evidence>
<dbReference type="InterPro" id="IPR001789">
    <property type="entry name" value="Sig_transdc_resp-reg_receiver"/>
</dbReference>
<organism evidence="4 5">
    <name type="scientific">Dongia rigui</name>
    <dbReference type="NCBI Taxonomy" id="940149"/>
    <lineage>
        <taxon>Bacteria</taxon>
        <taxon>Pseudomonadati</taxon>
        <taxon>Pseudomonadota</taxon>
        <taxon>Alphaproteobacteria</taxon>
        <taxon>Rhodospirillales</taxon>
        <taxon>Dongiaceae</taxon>
        <taxon>Dongia</taxon>
    </lineage>
</organism>
<sequence>MNAMVRVLLIDDDELVRDSVAIGLKLAGYDVVTARHGREGLALFTEQRPDIVVTDIIMPEQEGIETILAMRKIDRMMPIIAISGGSSMGAVNFLDAAQSFGATRALRKPFGPKELVRLIEECLEKPVA</sequence>
<dbReference type="SMART" id="SM00448">
    <property type="entry name" value="REC"/>
    <property type="match status" value="1"/>
</dbReference>
<proteinExistence type="predicted"/>
<accession>A0ABU5DTJ1</accession>
<evidence type="ECO:0000313" key="5">
    <source>
        <dbReference type="Proteomes" id="UP001271769"/>
    </source>
</evidence>
<evidence type="ECO:0000256" key="1">
    <source>
        <dbReference type="ARBA" id="ARBA00022553"/>
    </source>
</evidence>
<dbReference type="EMBL" id="JAXCLX010000001">
    <property type="protein sequence ID" value="MDY0870289.1"/>
    <property type="molecule type" value="Genomic_DNA"/>
</dbReference>
<evidence type="ECO:0000313" key="4">
    <source>
        <dbReference type="EMBL" id="MDY0870289.1"/>
    </source>
</evidence>
<comment type="caution">
    <text evidence="4">The sequence shown here is derived from an EMBL/GenBank/DDBJ whole genome shotgun (WGS) entry which is preliminary data.</text>
</comment>
<dbReference type="PANTHER" id="PTHR44591:SF23">
    <property type="entry name" value="CHEY SUBFAMILY"/>
    <property type="match status" value="1"/>
</dbReference>
<feature type="domain" description="Response regulatory" evidence="3">
    <location>
        <begin position="6"/>
        <end position="123"/>
    </location>
</feature>
<reference evidence="4 5" key="1">
    <citation type="journal article" date="2013" name="Antonie Van Leeuwenhoek">
        <title>Dongia rigui sp. nov., isolated from freshwater of a large wetland in Korea.</title>
        <authorList>
            <person name="Baik K.S."/>
            <person name="Hwang Y.M."/>
            <person name="Choi J.S."/>
            <person name="Kwon J."/>
            <person name="Seong C.N."/>
        </authorList>
    </citation>
    <scope>NUCLEOTIDE SEQUENCE [LARGE SCALE GENOMIC DNA]</scope>
    <source>
        <strain evidence="4 5">04SU4-P</strain>
    </source>
</reference>
<dbReference type="Proteomes" id="UP001271769">
    <property type="component" value="Unassembled WGS sequence"/>
</dbReference>
<keyword evidence="5" id="KW-1185">Reference proteome</keyword>